<comment type="catalytic activity">
    <reaction evidence="16 17">
        <text>epoxyqueuosine(34) in tRNA + AH2 = queuosine(34) in tRNA + A + H2O</text>
        <dbReference type="Rhea" id="RHEA:32159"/>
        <dbReference type="Rhea" id="RHEA-COMP:18571"/>
        <dbReference type="Rhea" id="RHEA-COMP:18582"/>
        <dbReference type="ChEBI" id="CHEBI:13193"/>
        <dbReference type="ChEBI" id="CHEBI:15377"/>
        <dbReference type="ChEBI" id="CHEBI:17499"/>
        <dbReference type="ChEBI" id="CHEBI:194431"/>
        <dbReference type="ChEBI" id="CHEBI:194443"/>
        <dbReference type="EC" id="1.17.99.6"/>
    </reaction>
</comment>
<dbReference type="GO" id="GO:0052693">
    <property type="term" value="F:epoxyqueuosine reductase activity"/>
    <property type="evidence" value="ECO:0007669"/>
    <property type="project" value="UniProtKB-UniRule"/>
</dbReference>
<dbReference type="RefSeq" id="WP_160334515.1">
    <property type="nucleotide sequence ID" value="NZ_CALPCR010000002.1"/>
</dbReference>
<evidence type="ECO:0000256" key="6">
    <source>
        <dbReference type="ARBA" id="ARBA00022485"/>
    </source>
</evidence>
<name>A0A6L6YGW4_9BURK</name>
<accession>A0A6L6YGW4</accession>
<dbReference type="AlphaFoldDB" id="A0A6L6YGW4"/>
<feature type="disulfide bond" description="Redox-active" evidence="17">
    <location>
        <begin position="179"/>
        <end position="181"/>
    </location>
</feature>
<evidence type="ECO:0000256" key="7">
    <source>
        <dbReference type="ARBA" id="ARBA00022694"/>
    </source>
</evidence>
<keyword evidence="8 17" id="KW-0479">Metal-binding</keyword>
<keyword evidence="7 17" id="KW-0819">tRNA processing</keyword>
<protein>
    <recommendedName>
        <fullName evidence="5 17">Epoxyqueuosine reductase QueH</fullName>
        <ecNumber evidence="4 17">1.17.99.6</ecNumber>
    </recommendedName>
    <alternativeName>
        <fullName evidence="15 17">Queuosine biosynthesis protein QueH</fullName>
    </alternativeName>
</protein>
<evidence type="ECO:0000256" key="12">
    <source>
        <dbReference type="ARBA" id="ARBA00023014"/>
    </source>
</evidence>
<sequence>MTLETPEAPSEVLLHSCCAPCSAAILEWMLDHGIKPTIFFYNPNIYPQKEYLIRKREIDRYAEKLGVRIIDGDYCHELWRISVLGLENEPERGKRCLACFSHRLLVTAECARKEGITHYTTTLAGSRWKSLEQIRAAAERADSLIPGVRYWDVNWKKGGLQERRSVLLKENNFYNQLYCGCEFSMGHLSDEQKIIILK</sequence>
<evidence type="ECO:0000256" key="4">
    <source>
        <dbReference type="ARBA" id="ARBA00012622"/>
    </source>
</evidence>
<evidence type="ECO:0000256" key="3">
    <source>
        <dbReference type="ARBA" id="ARBA00008207"/>
    </source>
</evidence>
<reference evidence="18 19" key="1">
    <citation type="submission" date="2019-12" db="EMBL/GenBank/DDBJ databases">
        <title>Microbes associate with the intestines of laboratory mice.</title>
        <authorList>
            <person name="Navarre W."/>
            <person name="Wong E."/>
        </authorList>
    </citation>
    <scope>NUCLEOTIDE SEQUENCE [LARGE SCALE GENOMIC DNA]</scope>
    <source>
        <strain evidence="18 19">NM82_D38</strain>
    </source>
</reference>
<evidence type="ECO:0000313" key="19">
    <source>
        <dbReference type="Proteomes" id="UP000472580"/>
    </source>
</evidence>
<keyword evidence="12 17" id="KW-0411">Iron-sulfur</keyword>
<evidence type="ECO:0000256" key="16">
    <source>
        <dbReference type="ARBA" id="ARBA00047415"/>
    </source>
</evidence>
<feature type="binding site" evidence="17">
    <location>
        <position position="17"/>
    </location>
    <ligand>
        <name>[4Fe-4S] cluster</name>
        <dbReference type="ChEBI" id="CHEBI:49883"/>
    </ligand>
</feature>
<feature type="binding site" evidence="17">
    <location>
        <position position="18"/>
    </location>
    <ligand>
        <name>[4Fe-4S] cluster</name>
        <dbReference type="ChEBI" id="CHEBI:49883"/>
    </ligand>
</feature>
<gene>
    <name evidence="17" type="primary">queH</name>
    <name evidence="18" type="ORF">E5987_02535</name>
</gene>
<dbReference type="EMBL" id="WSRP01000005">
    <property type="protein sequence ID" value="MVX56082.1"/>
    <property type="molecule type" value="Genomic_DNA"/>
</dbReference>
<evidence type="ECO:0000256" key="8">
    <source>
        <dbReference type="ARBA" id="ARBA00022723"/>
    </source>
</evidence>
<evidence type="ECO:0000256" key="11">
    <source>
        <dbReference type="ARBA" id="ARBA00023004"/>
    </source>
</evidence>
<feature type="binding site" evidence="17">
    <location>
        <position position="96"/>
    </location>
    <ligand>
        <name>[4Fe-4S] cluster</name>
        <dbReference type="ChEBI" id="CHEBI:49883"/>
    </ligand>
</feature>
<evidence type="ECO:0000256" key="15">
    <source>
        <dbReference type="ARBA" id="ARBA00031446"/>
    </source>
</evidence>
<dbReference type="GO" id="GO:0046872">
    <property type="term" value="F:metal ion binding"/>
    <property type="evidence" value="ECO:0007669"/>
    <property type="project" value="UniProtKB-KW"/>
</dbReference>
<comment type="similarity">
    <text evidence="3 17">Belongs to the QueH family.</text>
</comment>
<evidence type="ECO:0000256" key="14">
    <source>
        <dbReference type="ARBA" id="ARBA00023284"/>
    </source>
</evidence>
<proteinExistence type="inferred from homology"/>
<evidence type="ECO:0000256" key="13">
    <source>
        <dbReference type="ARBA" id="ARBA00023157"/>
    </source>
</evidence>
<evidence type="ECO:0000313" key="18">
    <source>
        <dbReference type="EMBL" id="MVX56082.1"/>
    </source>
</evidence>
<comment type="pathway">
    <text evidence="2 17">tRNA modification; tRNA-queuosine biosynthesis.</text>
</comment>
<dbReference type="InterPro" id="IPR003828">
    <property type="entry name" value="QueH"/>
</dbReference>
<evidence type="ECO:0000256" key="5">
    <source>
        <dbReference type="ARBA" id="ARBA00016895"/>
    </source>
</evidence>
<dbReference type="PANTHER" id="PTHR36701">
    <property type="entry name" value="EPOXYQUEUOSINE REDUCTASE QUEH"/>
    <property type="match status" value="1"/>
</dbReference>
<dbReference type="PANTHER" id="PTHR36701:SF1">
    <property type="entry name" value="EPOXYQUEUOSINE REDUCTASE QUEH"/>
    <property type="match status" value="1"/>
</dbReference>
<keyword evidence="6 17" id="KW-0004">4Fe-4S</keyword>
<dbReference type="HAMAP" id="MF_02089">
    <property type="entry name" value="QueH"/>
    <property type="match status" value="1"/>
</dbReference>
<keyword evidence="13 17" id="KW-1015">Disulfide bond</keyword>
<keyword evidence="11 17" id="KW-0408">Iron</keyword>
<keyword evidence="19" id="KW-1185">Reference proteome</keyword>
<comment type="caution">
    <text evidence="18">The sequence shown here is derived from an EMBL/GenBank/DDBJ whole genome shotgun (WGS) entry which is preliminary data.</text>
</comment>
<dbReference type="EC" id="1.17.99.6" evidence="4 17"/>
<keyword evidence="9 17" id="KW-0671">Queuosine biosynthesis</keyword>
<evidence type="ECO:0000256" key="1">
    <source>
        <dbReference type="ARBA" id="ARBA00002268"/>
    </source>
</evidence>
<keyword evidence="10 17" id="KW-0560">Oxidoreductase</keyword>
<dbReference type="GO" id="GO:0008616">
    <property type="term" value="P:tRNA queuosine(34) biosynthetic process"/>
    <property type="evidence" value="ECO:0007669"/>
    <property type="project" value="UniProtKB-UniRule"/>
</dbReference>
<evidence type="ECO:0000256" key="17">
    <source>
        <dbReference type="HAMAP-Rule" id="MF_02089"/>
    </source>
</evidence>
<dbReference type="Proteomes" id="UP000472580">
    <property type="component" value="Unassembled WGS sequence"/>
</dbReference>
<organism evidence="18 19">
    <name type="scientific">Parasutterella muris</name>
    <dbReference type="NCBI Taxonomy" id="2565572"/>
    <lineage>
        <taxon>Bacteria</taxon>
        <taxon>Pseudomonadati</taxon>
        <taxon>Pseudomonadota</taxon>
        <taxon>Betaproteobacteria</taxon>
        <taxon>Burkholderiales</taxon>
        <taxon>Sutterellaceae</taxon>
        <taxon>Parasutterella</taxon>
    </lineage>
</organism>
<evidence type="ECO:0000256" key="2">
    <source>
        <dbReference type="ARBA" id="ARBA00004691"/>
    </source>
</evidence>
<dbReference type="Pfam" id="PF02677">
    <property type="entry name" value="QueH"/>
    <property type="match status" value="1"/>
</dbReference>
<comment type="function">
    <text evidence="1 17">Catalyzes the conversion of epoxyqueuosine (oQ) to queuosine (Q), which is a hypermodified base found in the wobble positions of tRNA(Asp), tRNA(Asn), tRNA(His) and tRNA(Tyr).</text>
</comment>
<evidence type="ECO:0000256" key="9">
    <source>
        <dbReference type="ARBA" id="ARBA00022785"/>
    </source>
</evidence>
<evidence type="ECO:0000256" key="10">
    <source>
        <dbReference type="ARBA" id="ARBA00023002"/>
    </source>
</evidence>
<dbReference type="UniPathway" id="UPA00392"/>
<dbReference type="OrthoDB" id="9801033at2"/>
<dbReference type="GO" id="GO:0051539">
    <property type="term" value="F:4 iron, 4 sulfur cluster binding"/>
    <property type="evidence" value="ECO:0007669"/>
    <property type="project" value="UniProtKB-UniRule"/>
</dbReference>
<feature type="binding site" evidence="17">
    <location>
        <position position="99"/>
    </location>
    <ligand>
        <name>[4Fe-4S] cluster</name>
        <dbReference type="ChEBI" id="CHEBI:49883"/>
    </ligand>
</feature>
<keyword evidence="14 17" id="KW-0676">Redox-active center</keyword>